<evidence type="ECO:0000313" key="5">
    <source>
        <dbReference type="Proteomes" id="UP000244162"/>
    </source>
</evidence>
<dbReference type="InterPro" id="IPR029039">
    <property type="entry name" value="Flavoprotein-like_sf"/>
</dbReference>
<dbReference type="AlphaFoldDB" id="A0A2T5FZT6"/>
<keyword evidence="5" id="KW-1185">Reference proteome</keyword>
<dbReference type="InterPro" id="IPR051545">
    <property type="entry name" value="NAD(P)H_dehydrogenase_qn"/>
</dbReference>
<organism evidence="4 5">
    <name type="scientific">Sphingomonas oleivorans</name>
    <dbReference type="NCBI Taxonomy" id="1735121"/>
    <lineage>
        <taxon>Bacteria</taxon>
        <taxon>Pseudomonadati</taxon>
        <taxon>Pseudomonadota</taxon>
        <taxon>Alphaproteobacteria</taxon>
        <taxon>Sphingomonadales</taxon>
        <taxon>Sphingomonadaceae</taxon>
        <taxon>Sphingomonas</taxon>
    </lineage>
</organism>
<protein>
    <submittedName>
        <fullName evidence="4">NAD(P)H dehydrogenase</fullName>
    </submittedName>
</protein>
<dbReference type="GO" id="GO:0005829">
    <property type="term" value="C:cytosol"/>
    <property type="evidence" value="ECO:0007669"/>
    <property type="project" value="TreeGrafter"/>
</dbReference>
<dbReference type="InterPro" id="IPR003680">
    <property type="entry name" value="Flavodoxin_fold"/>
</dbReference>
<comment type="caution">
    <text evidence="4">The sequence shown here is derived from an EMBL/GenBank/DDBJ whole genome shotgun (WGS) entry which is preliminary data.</text>
</comment>
<dbReference type="RefSeq" id="WP_107967086.1">
    <property type="nucleotide sequence ID" value="NZ_NWBU01000005.1"/>
</dbReference>
<dbReference type="GO" id="GO:0003955">
    <property type="term" value="F:NAD(P)H dehydrogenase (quinone) activity"/>
    <property type="evidence" value="ECO:0007669"/>
    <property type="project" value="TreeGrafter"/>
</dbReference>
<dbReference type="OrthoDB" id="9798454at2"/>
<dbReference type="SUPFAM" id="SSF52218">
    <property type="entry name" value="Flavoproteins"/>
    <property type="match status" value="1"/>
</dbReference>
<reference evidence="4 5" key="1">
    <citation type="submission" date="2017-09" db="EMBL/GenBank/DDBJ databases">
        <title>Sphingomonas panjinensis sp.nov., isolated from oil-contaminated soil.</title>
        <authorList>
            <person name="Wang L."/>
            <person name="Chen L."/>
        </authorList>
    </citation>
    <scope>NUCLEOTIDE SEQUENCE [LARGE SCALE GENOMIC DNA]</scope>
    <source>
        <strain evidence="4 5">FW-11</strain>
    </source>
</reference>
<dbReference type="PANTHER" id="PTHR10204">
    <property type="entry name" value="NAD P H OXIDOREDUCTASE-RELATED"/>
    <property type="match status" value="1"/>
</dbReference>
<accession>A0A2T5FZT6</accession>
<evidence type="ECO:0000313" key="4">
    <source>
        <dbReference type="EMBL" id="PTQ12223.1"/>
    </source>
</evidence>
<proteinExistence type="inferred from homology"/>
<feature type="domain" description="Flavodoxin-like fold" evidence="3">
    <location>
        <begin position="1"/>
        <end position="215"/>
    </location>
</feature>
<keyword evidence="2" id="KW-0560">Oxidoreductase</keyword>
<evidence type="ECO:0000256" key="2">
    <source>
        <dbReference type="ARBA" id="ARBA00023002"/>
    </source>
</evidence>
<evidence type="ECO:0000256" key="1">
    <source>
        <dbReference type="ARBA" id="ARBA00006252"/>
    </source>
</evidence>
<dbReference type="PANTHER" id="PTHR10204:SF34">
    <property type="entry name" value="NAD(P)H DEHYDROGENASE [QUINONE] 1 ISOFORM 1"/>
    <property type="match status" value="1"/>
</dbReference>
<sequence>MKVLLVFAHPEPRSLNGALRDVAIRELEAQGHEVRVSDLYADGWKSEVDRADFPVLAPDARFRPAAASGEAFVADALTEDVKAEQEKLLWADVLILQFPLWWFTMPAILKGWVDRVYAYGFAYGVGEHSDRRWGDRYGEGTLAGKRAMLIVTAGGWEEHYSARGINGPIDDLLFPINHGILYYPGYDVLPPFVAYRVDRLDDAGFEAVAEQLRERMRTLGSTPSIPYRRQNGGDYLIPSMQLRPGLGDPGATGLALHLNGAGAAGPGWVDEA</sequence>
<gene>
    <name evidence="4" type="ORF">CLG96_06655</name>
</gene>
<comment type="similarity">
    <text evidence="1">Belongs to the NAD(P)H dehydrogenase (quinone) family.</text>
</comment>
<evidence type="ECO:0000259" key="3">
    <source>
        <dbReference type="Pfam" id="PF02525"/>
    </source>
</evidence>
<dbReference type="Proteomes" id="UP000244162">
    <property type="component" value="Unassembled WGS sequence"/>
</dbReference>
<dbReference type="EMBL" id="NWBU01000005">
    <property type="protein sequence ID" value="PTQ12223.1"/>
    <property type="molecule type" value="Genomic_DNA"/>
</dbReference>
<name>A0A2T5FZT6_9SPHN</name>
<dbReference type="Pfam" id="PF02525">
    <property type="entry name" value="Flavodoxin_2"/>
    <property type="match status" value="1"/>
</dbReference>
<dbReference type="Gene3D" id="3.40.50.360">
    <property type="match status" value="1"/>
</dbReference>